<organism evidence="1 2">
    <name type="scientific">Panagrolaimus sp. ES5</name>
    <dbReference type="NCBI Taxonomy" id="591445"/>
    <lineage>
        <taxon>Eukaryota</taxon>
        <taxon>Metazoa</taxon>
        <taxon>Ecdysozoa</taxon>
        <taxon>Nematoda</taxon>
        <taxon>Chromadorea</taxon>
        <taxon>Rhabditida</taxon>
        <taxon>Tylenchina</taxon>
        <taxon>Panagrolaimomorpha</taxon>
        <taxon>Panagrolaimoidea</taxon>
        <taxon>Panagrolaimidae</taxon>
        <taxon>Panagrolaimus</taxon>
    </lineage>
</organism>
<evidence type="ECO:0000313" key="1">
    <source>
        <dbReference type="Proteomes" id="UP000887579"/>
    </source>
</evidence>
<evidence type="ECO:0000313" key="2">
    <source>
        <dbReference type="WBParaSite" id="ES5_v2.g8656.t1"/>
    </source>
</evidence>
<proteinExistence type="predicted"/>
<name>A0AC34GVI7_9BILA</name>
<dbReference type="Proteomes" id="UP000887579">
    <property type="component" value="Unplaced"/>
</dbReference>
<protein>
    <submittedName>
        <fullName evidence="2">ABC transmembrane type-1 domain-containing protein</fullName>
    </submittedName>
</protein>
<sequence length="727" mass="81546">MDTVDVEKKKVIDKNDKINLNLIVGDNEDQKLGDRKNSQEEWENVSQETNTDINDNKKEGDSIETASDETSNGSNYLKYERMMDVSDENLDKNAFKTSSNDNIEAVENIITDNTQKLDIVVNDNEAYVSDPKLFIPDLPDVLINQSEDEIEDSVVEKDNVSGMEKDNQESENDKTNIHSKSNGDIRKFQDKSNVPVEIKNAKNDDEKSISKEKITNVKFEAPSESSTTENILAKQLVSEVLENVELFHSVSEGYSGSSDGDESSADKMDLGGKRKTSFRHMKRKRRETTPRPQNLLGGHRKSVEQESVPQKPPRQNEDTTTMTIRVTPPTPGEKLGSQNLKNDKRLPDAGGATEEEFHEVAIDVPNPNKRQHITFDIDEDSIGDSFKKKMAELAAEDDDEQPDQPYEKTKMEKFLNILLCRKDLVNQKLSEKPVSFWDLFKYGSRLDTILVMCGLLLAAMCGICQPIFAILSGRLANTLLLIEIEDPRFLAEGTQACILFVVIGTILVVLAFIQFCCFNIACTRITRRIRNAYLYSILRQNPAWFEKNHSGALNTKLNDNIDRIYEGIGDKLGLLTRNMVQYITGIIVALFFSWQMTLPLLAFSPIITFAMAFSSRKITQASRDEMKIYSSAGCIAEESITAYRTVAAFNAQETEVNRYKAELEKGVKSGVRKAVYTGVLSGILISLVMVFMGTAILYGTFLHSIGIIKTPGDVFIVLMAIMSGAYH</sequence>
<reference evidence="2" key="1">
    <citation type="submission" date="2022-11" db="UniProtKB">
        <authorList>
            <consortium name="WormBaseParasite"/>
        </authorList>
    </citation>
    <scope>IDENTIFICATION</scope>
</reference>
<accession>A0AC34GVI7</accession>
<dbReference type="WBParaSite" id="ES5_v2.g8656.t1">
    <property type="protein sequence ID" value="ES5_v2.g8656.t1"/>
    <property type="gene ID" value="ES5_v2.g8656"/>
</dbReference>